<evidence type="ECO:0000313" key="1">
    <source>
        <dbReference type="EMBL" id="GGN94013.1"/>
    </source>
</evidence>
<dbReference type="Proteomes" id="UP000658127">
    <property type="component" value="Unassembled WGS sequence"/>
</dbReference>
<evidence type="ECO:0000313" key="2">
    <source>
        <dbReference type="Proteomes" id="UP000658127"/>
    </source>
</evidence>
<sequence>MTSQDPSGTFSITPEHVQNAGLYIQQTAQSLLTGVRAADADVEALLEQWQGPASESFRTGWSEVCAGVAGVLEALTDMAEALGVTGVTLSEQDREWAGDLPAEFTLNL</sequence>
<accession>A0ABQ2KWX1</accession>
<dbReference type="RefSeq" id="WP_189033507.1">
    <property type="nucleotide sequence ID" value="NZ_BMNE01000007.1"/>
</dbReference>
<reference evidence="2" key="1">
    <citation type="journal article" date="2019" name="Int. J. Syst. Evol. Microbiol.">
        <title>The Global Catalogue of Microorganisms (GCM) 10K type strain sequencing project: providing services to taxonomists for standard genome sequencing and annotation.</title>
        <authorList>
            <consortium name="The Broad Institute Genomics Platform"/>
            <consortium name="The Broad Institute Genome Sequencing Center for Infectious Disease"/>
            <person name="Wu L."/>
            <person name="Ma J."/>
        </authorList>
    </citation>
    <scope>NUCLEOTIDE SEQUENCE [LARGE SCALE GENOMIC DNA]</scope>
    <source>
        <strain evidence="2">CGMCC 4.7329</strain>
    </source>
</reference>
<dbReference type="EMBL" id="BMNE01000007">
    <property type="protein sequence ID" value="GGN94013.1"/>
    <property type="molecule type" value="Genomic_DNA"/>
</dbReference>
<dbReference type="Pfam" id="PF06013">
    <property type="entry name" value="WXG100"/>
    <property type="match status" value="1"/>
</dbReference>
<gene>
    <name evidence="1" type="ORF">GCM10011610_56510</name>
</gene>
<dbReference type="Gene3D" id="1.10.287.1060">
    <property type="entry name" value="ESAT-6-like"/>
    <property type="match status" value="1"/>
</dbReference>
<keyword evidence="2" id="KW-1185">Reference proteome</keyword>
<proteinExistence type="predicted"/>
<name>A0ABQ2KWX1_9NOCA</name>
<dbReference type="InterPro" id="IPR036689">
    <property type="entry name" value="ESAT-6-like_sf"/>
</dbReference>
<dbReference type="SUPFAM" id="SSF140453">
    <property type="entry name" value="EsxAB dimer-like"/>
    <property type="match status" value="1"/>
</dbReference>
<evidence type="ECO:0008006" key="3">
    <source>
        <dbReference type="Google" id="ProtNLM"/>
    </source>
</evidence>
<protein>
    <recommendedName>
        <fullName evidence="3">WXG100 family type VII secretion target</fullName>
    </recommendedName>
</protein>
<dbReference type="InterPro" id="IPR010310">
    <property type="entry name" value="T7SS_ESAT-6-like"/>
</dbReference>
<comment type="caution">
    <text evidence="1">The sequence shown here is derived from an EMBL/GenBank/DDBJ whole genome shotgun (WGS) entry which is preliminary data.</text>
</comment>
<organism evidence="1 2">
    <name type="scientific">Nocardia rhizosphaerihabitans</name>
    <dbReference type="NCBI Taxonomy" id="1691570"/>
    <lineage>
        <taxon>Bacteria</taxon>
        <taxon>Bacillati</taxon>
        <taxon>Actinomycetota</taxon>
        <taxon>Actinomycetes</taxon>
        <taxon>Mycobacteriales</taxon>
        <taxon>Nocardiaceae</taxon>
        <taxon>Nocardia</taxon>
    </lineage>
</organism>